<dbReference type="AlphaFoldDB" id="A0ABD3MLM7"/>
<evidence type="ECO:0000313" key="2">
    <source>
        <dbReference type="EMBL" id="KAL3764971.1"/>
    </source>
</evidence>
<name>A0ABD3MLM7_9STRA</name>
<keyword evidence="3" id="KW-1185">Reference proteome</keyword>
<evidence type="ECO:0000256" key="1">
    <source>
        <dbReference type="SAM" id="SignalP"/>
    </source>
</evidence>
<dbReference type="EMBL" id="JALLPJ020001410">
    <property type="protein sequence ID" value="KAL3764971.1"/>
    <property type="molecule type" value="Genomic_DNA"/>
</dbReference>
<accession>A0ABD3MLM7</accession>
<keyword evidence="1" id="KW-0732">Signal</keyword>
<sequence length="171" mass="18951">MSTFSSLLFIVLQASQAFQLRSSSTVSTSKEVLHKYLGTPSHWPEIVLSSHSVKRPSFSKNPVDSPLKVGDYVEEVFGLPHILPLSVVWQCVVSDVSQGVLEFNSKDGVPGFARQCKMRFEMRGIATDKCNVDLIMEFEPTNPILPLGVPLLNIDNNLALKVLLPRAISRQ</sequence>
<gene>
    <name evidence="2" type="ORF">ACHAWO_000197</name>
</gene>
<feature type="signal peptide" evidence="1">
    <location>
        <begin position="1"/>
        <end position="17"/>
    </location>
</feature>
<feature type="chain" id="PRO_5044810446" evidence="1">
    <location>
        <begin position="18"/>
        <end position="171"/>
    </location>
</feature>
<protein>
    <submittedName>
        <fullName evidence="2">Uncharacterized protein</fullName>
    </submittedName>
</protein>
<comment type="caution">
    <text evidence="2">The sequence shown here is derived from an EMBL/GenBank/DDBJ whole genome shotgun (WGS) entry which is preliminary data.</text>
</comment>
<evidence type="ECO:0000313" key="3">
    <source>
        <dbReference type="Proteomes" id="UP001530400"/>
    </source>
</evidence>
<dbReference type="Proteomes" id="UP001530400">
    <property type="component" value="Unassembled WGS sequence"/>
</dbReference>
<proteinExistence type="predicted"/>
<organism evidence="2 3">
    <name type="scientific">Cyclotella atomus</name>
    <dbReference type="NCBI Taxonomy" id="382360"/>
    <lineage>
        <taxon>Eukaryota</taxon>
        <taxon>Sar</taxon>
        <taxon>Stramenopiles</taxon>
        <taxon>Ochrophyta</taxon>
        <taxon>Bacillariophyta</taxon>
        <taxon>Coscinodiscophyceae</taxon>
        <taxon>Thalassiosirophycidae</taxon>
        <taxon>Stephanodiscales</taxon>
        <taxon>Stephanodiscaceae</taxon>
        <taxon>Cyclotella</taxon>
    </lineage>
</organism>
<reference evidence="2 3" key="1">
    <citation type="submission" date="2024-10" db="EMBL/GenBank/DDBJ databases">
        <title>Updated reference genomes for cyclostephanoid diatoms.</title>
        <authorList>
            <person name="Roberts W.R."/>
            <person name="Alverson A.J."/>
        </authorList>
    </citation>
    <scope>NUCLEOTIDE SEQUENCE [LARGE SCALE GENOMIC DNA]</scope>
    <source>
        <strain evidence="2 3">AJA010-31</strain>
    </source>
</reference>